<dbReference type="Gene3D" id="3.40.50.880">
    <property type="match status" value="1"/>
</dbReference>
<dbReference type="EMBL" id="MAYM02002073">
    <property type="protein sequence ID" value="RLN05878.1"/>
    <property type="molecule type" value="Genomic_DNA"/>
</dbReference>
<dbReference type="InterPro" id="IPR019999">
    <property type="entry name" value="Anth_synth_I-like"/>
</dbReference>
<dbReference type="GO" id="GO:0046656">
    <property type="term" value="P:folic acid biosynthetic process"/>
    <property type="evidence" value="ECO:0007669"/>
    <property type="project" value="UniProtKB-KW"/>
</dbReference>
<feature type="region of interest" description="Disordered" evidence="8">
    <location>
        <begin position="159"/>
        <end position="208"/>
    </location>
</feature>
<dbReference type="InterPro" id="IPR017926">
    <property type="entry name" value="GATASE"/>
</dbReference>
<proteinExistence type="inferred from homology"/>
<dbReference type="Proteomes" id="UP000285624">
    <property type="component" value="Unassembled WGS sequence"/>
</dbReference>
<dbReference type="InterPro" id="IPR015890">
    <property type="entry name" value="Chorismate_C"/>
</dbReference>
<dbReference type="GO" id="GO:0003755">
    <property type="term" value="F:peptidyl-prolyl cis-trans isomerase activity"/>
    <property type="evidence" value="ECO:0007669"/>
    <property type="project" value="UniProtKB-KW"/>
</dbReference>
<dbReference type="Pfam" id="PF00117">
    <property type="entry name" value="GATase"/>
    <property type="match status" value="1"/>
</dbReference>
<reference evidence="12 13" key="1">
    <citation type="submission" date="2018-07" db="EMBL/GenBank/DDBJ databases">
        <title>Genome sequencing of oomycete isolates from Chile give support for New Zealand origin for Phytophthora kernoviae and make available the first Nothophytophthora sp. genome.</title>
        <authorList>
            <person name="Studholme D.J."/>
            <person name="Sanfuentes E."/>
            <person name="Panda P."/>
            <person name="Hill R."/>
            <person name="Sambles C."/>
            <person name="Grant M."/>
            <person name="Williams N.M."/>
            <person name="Mcdougal R.L."/>
        </authorList>
    </citation>
    <scope>NUCLEOTIDE SEQUENCE [LARGE SCALE GENOMIC DNA]</scope>
    <source>
        <strain evidence="10">Chile2</strain>
        <strain evidence="11">Chile4</strain>
    </source>
</reference>
<feature type="compositionally biased region" description="Basic residues" evidence="8">
    <location>
        <begin position="379"/>
        <end position="390"/>
    </location>
</feature>
<keyword evidence="12" id="KW-1185">Reference proteome</keyword>
<dbReference type="GO" id="GO:0046820">
    <property type="term" value="F:4-amino-4-deoxychorismate synthase activity"/>
    <property type="evidence" value="ECO:0007669"/>
    <property type="project" value="UniProtKB-EC"/>
</dbReference>
<dbReference type="PANTHER" id="PTHR11236:SF18">
    <property type="entry name" value="AMINODEOXYCHORISMATE SYNTHASE"/>
    <property type="match status" value="1"/>
</dbReference>
<dbReference type="PANTHER" id="PTHR11236">
    <property type="entry name" value="AMINOBENZOATE/ANTHRANILATE SYNTHASE"/>
    <property type="match status" value="1"/>
</dbReference>
<evidence type="ECO:0000256" key="7">
    <source>
        <dbReference type="PROSITE-ProRule" id="PRU00277"/>
    </source>
</evidence>
<dbReference type="Gene3D" id="3.10.50.40">
    <property type="match status" value="1"/>
</dbReference>
<dbReference type="InterPro" id="IPR005801">
    <property type="entry name" value="ADC_synthase"/>
</dbReference>
<dbReference type="SUPFAM" id="SSF52317">
    <property type="entry name" value="Class I glutamine amidotransferase-like"/>
    <property type="match status" value="1"/>
</dbReference>
<dbReference type="SUPFAM" id="SSF54534">
    <property type="entry name" value="FKBP-like"/>
    <property type="match status" value="1"/>
</dbReference>
<evidence type="ECO:0000313" key="11">
    <source>
        <dbReference type="EMBL" id="RLN76536.1"/>
    </source>
</evidence>
<evidence type="ECO:0000256" key="6">
    <source>
        <dbReference type="ARBA" id="ARBA00022962"/>
    </source>
</evidence>
<keyword evidence="6" id="KW-0315">Glutamine amidotransferase</keyword>
<comment type="catalytic activity">
    <reaction evidence="1">
        <text>chorismate + L-glutamine = 4-amino-4-deoxychorismate + L-glutamate</text>
        <dbReference type="Rhea" id="RHEA:11672"/>
        <dbReference type="ChEBI" id="CHEBI:29748"/>
        <dbReference type="ChEBI" id="CHEBI:29985"/>
        <dbReference type="ChEBI" id="CHEBI:58359"/>
        <dbReference type="ChEBI" id="CHEBI:58406"/>
        <dbReference type="EC" id="2.6.1.85"/>
    </reaction>
</comment>
<comment type="similarity">
    <text evidence="3">In the C-terminal section; belongs to the anthranilate synthase component I family.</text>
</comment>
<sequence>MVLMRRRDKRRGNEAEEIVVASDPSITANKGVRSLSGARTGRFAADMRVSAGGYGRADKTWGVDHPWHSTEEGDLFSSLCARDNMEEGGLMYEQPQEEPVKGLSRAQLKKRKAKLKKQGLSAKEAAVEALKEAEEAKIRHEEEHKEKELMELERKAEIKRKRQEKEQGKGEKELEAKKEKRRQEKQKKKEMKQQAVEQAQQLEEEQQAEVKTREVLAAAYEENCGREVTAKSGLVLQDKRIGQGKLPLTGEMLTVKYRGRLGQDGLVFSKGMLTTTYGTGSVIAGWEEGMGTMRPGGVRLLTIPSELGYGESGKGDKIPPNSTLHFEVELVRIGKRKRETITEDDVPLPSSFQRKRVKQKSSSSKAKDEEGEGEEKLSKSQKRRRNRNKNKSQANEVNGLSSSVVVIKNDDFGGQWTAAWSDFTAKMDVISAQEDVELELNVVISPGPGHPSEPQDFGLCADAIRYSTVPVLGVCLGHQGLAQVYGGQVVKAEEVMHGRTSRVFFEEGVAAELLFAHIPNGFQVVRYHSLVINPEKVPEELHVLARTEDGVVMAVHHRVKPQFGVQFHPEAVCSEFGYQIFQNFQDLTLQQSASKCLLHHEKHPDQDAFKSLEVDRKQRGMEEPGDEHADVPGCRVLVNCALSGVASLDFAEFVFGELFGDSKRSFWLDSSNHNVVAGSPDAAAQSRFSIMGDDSGPLSYCVEYDVRQTELRLRYRQIDSAEGDQVKIYPGQDILTHVREVMQAHQNHKVVTIGNSEEVELPFSFRGGFVGYFGYEVLGSEQEGKLNNAEDNEERAPDASFVFADRTLIFDHRENAIYSMSLSKSENEHANWDWHEAIENRLKQLAGAFSEASSLLSRTVGASSDAAEVIFRPSRSRAQYVADIEEIHRLIRAGETYEVCLTNHLRAEYALRDPLAFYRMLRRRNPAPFAGFYLSNPKDRFQAPGNRDKREGLSALADSYALCCSSPERFLRVGADGWMESKPIKGTRPRSRDPIEDADIAAELAVCEKDRAENMMVADLVRNDFGVVARVGTVHVPRLMGVETYTTVHQLVTTVRAQRRSDADVVDVLRATFPGGSMTGAPKKRTMHIIRELERAPRGVYSGALGFLSIDGSCDLNIIIRTAIVTPNTVTLGAGGAIVALSDSDEEYDEMLLKARALVATIGVYATGTDNDSGARVVVD</sequence>
<name>A0A3R7HTI2_9STRA</name>
<dbReference type="Gene3D" id="3.60.120.10">
    <property type="entry name" value="Anthranilate synthase"/>
    <property type="match status" value="1"/>
</dbReference>
<keyword evidence="7" id="KW-0697">Rotamase</keyword>
<keyword evidence="5" id="KW-0289">Folate biosynthesis</keyword>
<dbReference type="Proteomes" id="UP000285883">
    <property type="component" value="Unassembled WGS sequence"/>
</dbReference>
<feature type="region of interest" description="Disordered" evidence="8">
    <location>
        <begin position="342"/>
        <end position="396"/>
    </location>
</feature>
<evidence type="ECO:0000256" key="4">
    <source>
        <dbReference type="ARBA" id="ARBA00022679"/>
    </source>
</evidence>
<keyword evidence="7" id="KW-0413">Isomerase</keyword>
<dbReference type="CDD" id="cd01743">
    <property type="entry name" value="GATase1_Anthranilate_Synthase"/>
    <property type="match status" value="1"/>
</dbReference>
<evidence type="ECO:0000256" key="8">
    <source>
        <dbReference type="SAM" id="MobiDB-lite"/>
    </source>
</evidence>
<feature type="domain" description="PPIase FKBP-type" evidence="9">
    <location>
        <begin position="250"/>
        <end position="334"/>
    </location>
</feature>
<dbReference type="GO" id="GO:0000162">
    <property type="term" value="P:L-tryptophan biosynthetic process"/>
    <property type="evidence" value="ECO:0007669"/>
    <property type="project" value="TreeGrafter"/>
</dbReference>
<dbReference type="PRINTS" id="PR00096">
    <property type="entry name" value="GATASE"/>
</dbReference>
<organism evidence="11 12">
    <name type="scientific">Phytophthora kernoviae</name>
    <dbReference type="NCBI Taxonomy" id="325452"/>
    <lineage>
        <taxon>Eukaryota</taxon>
        <taxon>Sar</taxon>
        <taxon>Stramenopiles</taxon>
        <taxon>Oomycota</taxon>
        <taxon>Peronosporomycetes</taxon>
        <taxon>Peronosporales</taxon>
        <taxon>Peronosporaceae</taxon>
        <taxon>Phytophthora</taxon>
    </lineage>
</organism>
<dbReference type="SUPFAM" id="SSF56322">
    <property type="entry name" value="ADC synthase"/>
    <property type="match status" value="1"/>
</dbReference>
<dbReference type="Pfam" id="PF04715">
    <property type="entry name" value="Anth_synt_I_N"/>
    <property type="match status" value="1"/>
</dbReference>
<feature type="compositionally biased region" description="Basic and acidic residues" evidence="8">
    <location>
        <begin position="163"/>
        <end position="182"/>
    </location>
</feature>
<protein>
    <recommendedName>
        <fullName evidence="7">peptidylprolyl isomerase</fullName>
        <ecNumber evidence="7">5.2.1.8</ecNumber>
    </recommendedName>
</protein>
<dbReference type="PROSITE" id="PS50059">
    <property type="entry name" value="FKBP_PPIASE"/>
    <property type="match status" value="1"/>
</dbReference>
<dbReference type="EC" id="5.2.1.8" evidence="7"/>
<dbReference type="InterPro" id="IPR029062">
    <property type="entry name" value="Class_I_gatase-like"/>
</dbReference>
<dbReference type="Pfam" id="PF00254">
    <property type="entry name" value="FKBP_C"/>
    <property type="match status" value="1"/>
</dbReference>
<dbReference type="GO" id="GO:0008153">
    <property type="term" value="P:4-aminobenzoate biosynthetic process"/>
    <property type="evidence" value="ECO:0007669"/>
    <property type="project" value="TreeGrafter"/>
</dbReference>
<evidence type="ECO:0000256" key="5">
    <source>
        <dbReference type="ARBA" id="ARBA00022909"/>
    </source>
</evidence>
<dbReference type="Pfam" id="PF00425">
    <property type="entry name" value="Chorismate_bind"/>
    <property type="match status" value="1"/>
</dbReference>
<evidence type="ECO:0000313" key="13">
    <source>
        <dbReference type="Proteomes" id="UP000285883"/>
    </source>
</evidence>
<dbReference type="AlphaFoldDB" id="A0A3R7HTI2"/>
<dbReference type="GO" id="GO:0005737">
    <property type="term" value="C:cytoplasm"/>
    <property type="evidence" value="ECO:0007669"/>
    <property type="project" value="TreeGrafter"/>
</dbReference>
<dbReference type="EMBL" id="MBDN02000310">
    <property type="protein sequence ID" value="RLN76536.1"/>
    <property type="molecule type" value="Genomic_DNA"/>
</dbReference>
<dbReference type="InterPro" id="IPR006221">
    <property type="entry name" value="TrpG/PapA_dom"/>
</dbReference>
<dbReference type="InterPro" id="IPR006805">
    <property type="entry name" value="Anth_synth_I_N"/>
</dbReference>
<evidence type="ECO:0000256" key="2">
    <source>
        <dbReference type="ARBA" id="ARBA00005009"/>
    </source>
</evidence>
<dbReference type="STRING" id="325452.A0A3R7HTI2"/>
<evidence type="ECO:0000313" key="10">
    <source>
        <dbReference type="EMBL" id="RLN05878.1"/>
    </source>
</evidence>
<evidence type="ECO:0000259" key="9">
    <source>
        <dbReference type="PROSITE" id="PS50059"/>
    </source>
</evidence>
<dbReference type="GO" id="GO:0046654">
    <property type="term" value="P:tetrahydrofolate biosynthetic process"/>
    <property type="evidence" value="ECO:0007669"/>
    <property type="project" value="UniProtKB-UniPathway"/>
</dbReference>
<keyword evidence="4" id="KW-0808">Transferase</keyword>
<gene>
    <name evidence="10" type="ORF">BBI17_007458</name>
    <name evidence="11" type="ORF">BBO99_00007477</name>
</gene>
<comment type="catalytic activity">
    <reaction evidence="7">
        <text>[protein]-peptidylproline (omega=180) = [protein]-peptidylproline (omega=0)</text>
        <dbReference type="Rhea" id="RHEA:16237"/>
        <dbReference type="Rhea" id="RHEA-COMP:10747"/>
        <dbReference type="Rhea" id="RHEA-COMP:10748"/>
        <dbReference type="ChEBI" id="CHEBI:83833"/>
        <dbReference type="ChEBI" id="CHEBI:83834"/>
        <dbReference type="EC" id="5.2.1.8"/>
    </reaction>
</comment>
<dbReference type="PROSITE" id="PS51273">
    <property type="entry name" value="GATASE_TYPE_1"/>
    <property type="match status" value="1"/>
</dbReference>
<dbReference type="PRINTS" id="PR00097">
    <property type="entry name" value="ANTSNTHASEII"/>
</dbReference>
<comment type="caution">
    <text evidence="11">The sequence shown here is derived from an EMBL/GenBank/DDBJ whole genome shotgun (WGS) entry which is preliminary data.</text>
</comment>
<dbReference type="UniPathway" id="UPA00077">
    <property type="reaction ID" value="UER00149"/>
</dbReference>
<dbReference type="InterPro" id="IPR046357">
    <property type="entry name" value="PPIase_dom_sf"/>
</dbReference>
<evidence type="ECO:0000256" key="1">
    <source>
        <dbReference type="ARBA" id="ARBA00001000"/>
    </source>
</evidence>
<accession>A0A3R7HTI2</accession>
<comment type="pathway">
    <text evidence="2">Cofactor biosynthesis; tetrahydrofolate biosynthesis; 4-aminobenzoate from chorismate: step 1/2.</text>
</comment>
<evidence type="ECO:0000313" key="12">
    <source>
        <dbReference type="Proteomes" id="UP000285624"/>
    </source>
</evidence>
<evidence type="ECO:0000256" key="3">
    <source>
        <dbReference type="ARBA" id="ARBA00005970"/>
    </source>
</evidence>
<dbReference type="NCBIfam" id="TIGR00566">
    <property type="entry name" value="trpG_papA"/>
    <property type="match status" value="1"/>
</dbReference>
<dbReference type="InterPro" id="IPR001179">
    <property type="entry name" value="PPIase_FKBP_dom"/>
</dbReference>